<proteinExistence type="predicted"/>
<dbReference type="AlphaFoldDB" id="A0A0C2XEW0"/>
<sequence length="65" mass="7116">MQIYLKLYLEDPSRIASHDNDESSERPNQSNAYAMKPPPQDHGGKSNASGKEPPPIANTHSGNLL</sequence>
<evidence type="ECO:0000256" key="1">
    <source>
        <dbReference type="SAM" id="MobiDB-lite"/>
    </source>
</evidence>
<feature type="region of interest" description="Disordered" evidence="1">
    <location>
        <begin position="10"/>
        <end position="65"/>
    </location>
</feature>
<evidence type="ECO:0000313" key="3">
    <source>
        <dbReference type="Proteomes" id="UP000053424"/>
    </source>
</evidence>
<dbReference type="HOGENOM" id="CLU_2849939_0_0_1"/>
<accession>A0A0C2XEW0</accession>
<organism evidence="2 3">
    <name type="scientific">Hebeloma cylindrosporum</name>
    <dbReference type="NCBI Taxonomy" id="76867"/>
    <lineage>
        <taxon>Eukaryota</taxon>
        <taxon>Fungi</taxon>
        <taxon>Dikarya</taxon>
        <taxon>Basidiomycota</taxon>
        <taxon>Agaricomycotina</taxon>
        <taxon>Agaricomycetes</taxon>
        <taxon>Agaricomycetidae</taxon>
        <taxon>Agaricales</taxon>
        <taxon>Agaricineae</taxon>
        <taxon>Hymenogastraceae</taxon>
        <taxon>Hebeloma</taxon>
    </lineage>
</organism>
<dbReference type="Proteomes" id="UP000053424">
    <property type="component" value="Unassembled WGS sequence"/>
</dbReference>
<reference evidence="3" key="2">
    <citation type="submission" date="2015-01" db="EMBL/GenBank/DDBJ databases">
        <title>Evolutionary Origins and Diversification of the Mycorrhizal Mutualists.</title>
        <authorList>
            <consortium name="DOE Joint Genome Institute"/>
            <consortium name="Mycorrhizal Genomics Consortium"/>
            <person name="Kohler A."/>
            <person name="Kuo A."/>
            <person name="Nagy L.G."/>
            <person name="Floudas D."/>
            <person name="Copeland A."/>
            <person name="Barry K.W."/>
            <person name="Cichocki N."/>
            <person name="Veneault-Fourrey C."/>
            <person name="LaButti K."/>
            <person name="Lindquist E.A."/>
            <person name="Lipzen A."/>
            <person name="Lundell T."/>
            <person name="Morin E."/>
            <person name="Murat C."/>
            <person name="Riley R."/>
            <person name="Ohm R."/>
            <person name="Sun H."/>
            <person name="Tunlid A."/>
            <person name="Henrissat B."/>
            <person name="Grigoriev I.V."/>
            <person name="Hibbett D.S."/>
            <person name="Martin F."/>
        </authorList>
    </citation>
    <scope>NUCLEOTIDE SEQUENCE [LARGE SCALE GENOMIC DNA]</scope>
    <source>
        <strain evidence="3">h7</strain>
    </source>
</reference>
<gene>
    <name evidence="2" type="ORF">M413DRAFT_31711</name>
</gene>
<protein>
    <submittedName>
        <fullName evidence="2">Uncharacterized protein</fullName>
    </submittedName>
</protein>
<keyword evidence="3" id="KW-1185">Reference proteome</keyword>
<evidence type="ECO:0000313" key="2">
    <source>
        <dbReference type="EMBL" id="KIM36483.1"/>
    </source>
</evidence>
<dbReference type="EMBL" id="KN831805">
    <property type="protein sequence ID" value="KIM36483.1"/>
    <property type="molecule type" value="Genomic_DNA"/>
</dbReference>
<name>A0A0C2XEW0_HEBCY</name>
<reference evidence="2 3" key="1">
    <citation type="submission" date="2014-04" db="EMBL/GenBank/DDBJ databases">
        <authorList>
            <consortium name="DOE Joint Genome Institute"/>
            <person name="Kuo A."/>
            <person name="Gay G."/>
            <person name="Dore J."/>
            <person name="Kohler A."/>
            <person name="Nagy L.G."/>
            <person name="Floudas D."/>
            <person name="Copeland A."/>
            <person name="Barry K.W."/>
            <person name="Cichocki N."/>
            <person name="Veneault-Fourrey C."/>
            <person name="LaButti K."/>
            <person name="Lindquist E.A."/>
            <person name="Lipzen A."/>
            <person name="Lundell T."/>
            <person name="Morin E."/>
            <person name="Murat C."/>
            <person name="Sun H."/>
            <person name="Tunlid A."/>
            <person name="Henrissat B."/>
            <person name="Grigoriev I.V."/>
            <person name="Hibbett D.S."/>
            <person name="Martin F."/>
            <person name="Nordberg H.P."/>
            <person name="Cantor M.N."/>
            <person name="Hua S.X."/>
        </authorList>
    </citation>
    <scope>NUCLEOTIDE SEQUENCE [LARGE SCALE GENOMIC DNA]</scope>
    <source>
        <strain evidence="3">h7</strain>
    </source>
</reference>
<feature type="compositionally biased region" description="Basic and acidic residues" evidence="1">
    <location>
        <begin position="10"/>
        <end position="25"/>
    </location>
</feature>